<evidence type="ECO:0000259" key="3">
    <source>
        <dbReference type="Pfam" id="PF01557"/>
    </source>
</evidence>
<name>A0ABT8YRY0_9HYPH</name>
<evidence type="ECO:0000313" key="4">
    <source>
        <dbReference type="EMBL" id="MDO6966374.1"/>
    </source>
</evidence>
<protein>
    <submittedName>
        <fullName evidence="4">Fumarylacetoacetate hydrolase family protein</fullName>
    </submittedName>
</protein>
<reference evidence="4" key="1">
    <citation type="journal article" date="2015" name="Int. J. Syst. Evol. Microbiol.">
        <title>Rhizobium alvei sp. nov., isolated from a freshwater river.</title>
        <authorList>
            <person name="Sheu S.Y."/>
            <person name="Huang H.W."/>
            <person name="Young C.C."/>
            <person name="Chen W.M."/>
        </authorList>
    </citation>
    <scope>NUCLEOTIDE SEQUENCE</scope>
    <source>
        <strain evidence="4">TNR-22</strain>
    </source>
</reference>
<comment type="similarity">
    <text evidence="1">Belongs to the FAH family.</text>
</comment>
<keyword evidence="5" id="KW-1185">Reference proteome</keyword>
<evidence type="ECO:0000256" key="1">
    <source>
        <dbReference type="ARBA" id="ARBA00010211"/>
    </source>
</evidence>
<evidence type="ECO:0000313" key="5">
    <source>
        <dbReference type="Proteomes" id="UP001174932"/>
    </source>
</evidence>
<dbReference type="EMBL" id="JAUOZU010000017">
    <property type="protein sequence ID" value="MDO6966374.1"/>
    <property type="molecule type" value="Genomic_DNA"/>
</dbReference>
<dbReference type="InterPro" id="IPR036663">
    <property type="entry name" value="Fumarylacetoacetase_C_sf"/>
</dbReference>
<keyword evidence="4" id="KW-0378">Hydrolase</keyword>
<reference evidence="4" key="2">
    <citation type="submission" date="2023-07" db="EMBL/GenBank/DDBJ databases">
        <authorList>
            <person name="Shen H."/>
        </authorList>
    </citation>
    <scope>NUCLEOTIDE SEQUENCE</scope>
    <source>
        <strain evidence="4">TNR-22</strain>
    </source>
</reference>
<dbReference type="Proteomes" id="UP001174932">
    <property type="component" value="Unassembled WGS sequence"/>
</dbReference>
<accession>A0ABT8YRY0</accession>
<feature type="domain" description="Fumarylacetoacetase-like C-terminal" evidence="3">
    <location>
        <begin position="119"/>
        <end position="293"/>
    </location>
</feature>
<sequence>MIDSTPIPFVLGMFTVSGSPAFPAIVLDDEAAISIEAIATLAARLGLALTGKESLFGLLQNWDHNFRALCATVAALDDAEAGKYFRSAFTAIEFLTPVAPLETPRQVLCEVTNAGEKPGLFVNKLASTVVGPKAKIHLPSRDGKVVGEVKVGAVIAHPSYELDPAQAVNAIAGYMTVTDLSLIDGTESVDWLKAKSQPAFLPTGPYFVPAAFADAIDAVDTNIAFNGETNLKANLASRSETIAATVARLTHDFHLFPGDLVCCGTDSGPVLSDRPALGDGDIIEAAVRGLGQQTLNAMRTSLEASRKG</sequence>
<dbReference type="RefSeq" id="WP_304378295.1">
    <property type="nucleotide sequence ID" value="NZ_JAUOZU010000017.1"/>
</dbReference>
<dbReference type="SUPFAM" id="SSF56529">
    <property type="entry name" value="FAH"/>
    <property type="match status" value="1"/>
</dbReference>
<dbReference type="InterPro" id="IPR011234">
    <property type="entry name" value="Fumarylacetoacetase-like_C"/>
</dbReference>
<keyword evidence="2" id="KW-0479">Metal-binding</keyword>
<dbReference type="PANTHER" id="PTHR42796">
    <property type="entry name" value="FUMARYLACETOACETATE HYDROLASE DOMAIN-CONTAINING PROTEIN 2A-RELATED"/>
    <property type="match status" value="1"/>
</dbReference>
<organism evidence="4 5">
    <name type="scientific">Rhizobium alvei</name>
    <dbReference type="NCBI Taxonomy" id="1132659"/>
    <lineage>
        <taxon>Bacteria</taxon>
        <taxon>Pseudomonadati</taxon>
        <taxon>Pseudomonadota</taxon>
        <taxon>Alphaproteobacteria</taxon>
        <taxon>Hyphomicrobiales</taxon>
        <taxon>Rhizobiaceae</taxon>
        <taxon>Rhizobium/Agrobacterium group</taxon>
        <taxon>Rhizobium</taxon>
    </lineage>
</organism>
<proteinExistence type="inferred from homology"/>
<dbReference type="InterPro" id="IPR051121">
    <property type="entry name" value="FAH"/>
</dbReference>
<dbReference type="Pfam" id="PF01557">
    <property type="entry name" value="FAA_hydrolase"/>
    <property type="match status" value="1"/>
</dbReference>
<dbReference type="PANTHER" id="PTHR42796:SF4">
    <property type="entry name" value="FUMARYLACETOACETATE HYDROLASE DOMAIN-CONTAINING PROTEIN 2A"/>
    <property type="match status" value="1"/>
</dbReference>
<gene>
    <name evidence="4" type="ORF">Q4481_20675</name>
</gene>
<dbReference type="GO" id="GO:0016787">
    <property type="term" value="F:hydrolase activity"/>
    <property type="evidence" value="ECO:0007669"/>
    <property type="project" value="UniProtKB-KW"/>
</dbReference>
<dbReference type="Gene3D" id="3.90.850.10">
    <property type="entry name" value="Fumarylacetoacetase-like, C-terminal domain"/>
    <property type="match status" value="1"/>
</dbReference>
<comment type="caution">
    <text evidence="4">The sequence shown here is derived from an EMBL/GenBank/DDBJ whole genome shotgun (WGS) entry which is preliminary data.</text>
</comment>
<evidence type="ECO:0000256" key="2">
    <source>
        <dbReference type="ARBA" id="ARBA00022723"/>
    </source>
</evidence>